<reference evidence="2" key="1">
    <citation type="journal article" date="2014" name="Nat. Genet.">
        <title>Genome of the human hookworm Necator americanus.</title>
        <authorList>
            <person name="Tang Y.T."/>
            <person name="Gao X."/>
            <person name="Rosa B.A."/>
            <person name="Abubucker S."/>
            <person name="Hallsworth-Pepin K."/>
            <person name="Martin J."/>
            <person name="Tyagi R."/>
            <person name="Heizer E."/>
            <person name="Zhang X."/>
            <person name="Bhonagiri-Palsikar V."/>
            <person name="Minx P."/>
            <person name="Warren W.C."/>
            <person name="Wang Q."/>
            <person name="Zhan B."/>
            <person name="Hotez P.J."/>
            <person name="Sternberg P.W."/>
            <person name="Dougall A."/>
            <person name="Gaze S.T."/>
            <person name="Mulvenna J."/>
            <person name="Sotillo J."/>
            <person name="Ranganathan S."/>
            <person name="Rabelo E.M."/>
            <person name="Wilson R.K."/>
            <person name="Felgner P.L."/>
            <person name="Bethony J."/>
            <person name="Hawdon J.M."/>
            <person name="Gasser R.B."/>
            <person name="Loukas A."/>
            <person name="Mitreva M."/>
        </authorList>
    </citation>
    <scope>NUCLEOTIDE SEQUENCE [LARGE SCALE GENOMIC DNA]</scope>
</reference>
<dbReference type="KEGG" id="nai:NECAME_14118"/>
<dbReference type="OrthoDB" id="5856083at2759"/>
<evidence type="ECO:0000313" key="1">
    <source>
        <dbReference type="EMBL" id="ETN71726.1"/>
    </source>
</evidence>
<evidence type="ECO:0000313" key="2">
    <source>
        <dbReference type="Proteomes" id="UP000053676"/>
    </source>
</evidence>
<sequence>MRLICAAKAWTDTARHMHLPHKRNEYFIVEDIFCSKIAKFKHSIRKGKFDKLLYIDKNQSGYNDNLYMQRQRVRCCGGGGLGKRKKREINLVRGGGGKRPGIESDHGHCNSFEISELVRKHIATNPSLAAVKSAIYQELVSLYPDGYFTVMCVDGAVSYQADSHRTTFGFERIVFALMHDPLTCPAFLLTYPPACADKTVETDI</sequence>
<organism evidence="1 2">
    <name type="scientific">Necator americanus</name>
    <name type="common">Human hookworm</name>
    <dbReference type="NCBI Taxonomy" id="51031"/>
    <lineage>
        <taxon>Eukaryota</taxon>
        <taxon>Metazoa</taxon>
        <taxon>Ecdysozoa</taxon>
        <taxon>Nematoda</taxon>
        <taxon>Chromadorea</taxon>
        <taxon>Rhabditida</taxon>
        <taxon>Rhabditina</taxon>
        <taxon>Rhabditomorpha</taxon>
        <taxon>Strongyloidea</taxon>
        <taxon>Ancylostomatidae</taxon>
        <taxon>Bunostominae</taxon>
        <taxon>Necator</taxon>
    </lineage>
</organism>
<name>W2SSB1_NECAM</name>
<gene>
    <name evidence="1" type="ORF">NECAME_14118</name>
</gene>
<keyword evidence="2" id="KW-1185">Reference proteome</keyword>
<protein>
    <submittedName>
        <fullName evidence="1">Uncharacterized protein</fullName>
    </submittedName>
</protein>
<dbReference type="Proteomes" id="UP000053676">
    <property type="component" value="Unassembled WGS sequence"/>
</dbReference>
<accession>W2SSB1</accession>
<dbReference type="EMBL" id="KI667102">
    <property type="protein sequence ID" value="ETN71726.1"/>
    <property type="molecule type" value="Genomic_DNA"/>
</dbReference>
<dbReference type="AlphaFoldDB" id="W2SSB1"/>
<proteinExistence type="predicted"/>